<dbReference type="InterPro" id="IPR011043">
    <property type="entry name" value="Gal_Oxase/kelch_b-propeller"/>
</dbReference>
<dbReference type="InterPro" id="IPR015202">
    <property type="entry name" value="GO-like_E_set"/>
</dbReference>
<feature type="signal peptide" evidence="2">
    <location>
        <begin position="1"/>
        <end position="25"/>
    </location>
</feature>
<comment type="caution">
    <text evidence="5">The sequence shown here is derived from an EMBL/GenBank/DDBJ whole genome shotgun (WGS) entry which is preliminary data.</text>
</comment>
<evidence type="ECO:0000256" key="1">
    <source>
        <dbReference type="ARBA" id="ARBA00022729"/>
    </source>
</evidence>
<dbReference type="CDD" id="cd02851">
    <property type="entry name" value="E_set_GO_C"/>
    <property type="match status" value="1"/>
</dbReference>
<dbReference type="InterPro" id="IPR009880">
    <property type="entry name" value="Glyoxal_oxidase_N"/>
</dbReference>
<proteinExistence type="predicted"/>
<dbReference type="PANTHER" id="PTHR32208:SF62">
    <property type="entry name" value="OXIDASE, PUTATIVE, EXPRESSED-RELATED"/>
    <property type="match status" value="1"/>
</dbReference>
<dbReference type="Gene3D" id="2.60.40.10">
    <property type="entry name" value="Immunoglobulins"/>
    <property type="match status" value="1"/>
</dbReference>
<dbReference type="Pfam" id="PF09118">
    <property type="entry name" value="GO-like_E_set"/>
    <property type="match status" value="1"/>
</dbReference>
<evidence type="ECO:0000313" key="6">
    <source>
        <dbReference type="Proteomes" id="UP001443914"/>
    </source>
</evidence>
<organism evidence="5 6">
    <name type="scientific">Saponaria officinalis</name>
    <name type="common">Common soapwort</name>
    <name type="synonym">Lychnis saponaria</name>
    <dbReference type="NCBI Taxonomy" id="3572"/>
    <lineage>
        <taxon>Eukaryota</taxon>
        <taxon>Viridiplantae</taxon>
        <taxon>Streptophyta</taxon>
        <taxon>Embryophyta</taxon>
        <taxon>Tracheophyta</taxon>
        <taxon>Spermatophyta</taxon>
        <taxon>Magnoliopsida</taxon>
        <taxon>eudicotyledons</taxon>
        <taxon>Gunneridae</taxon>
        <taxon>Pentapetalae</taxon>
        <taxon>Caryophyllales</taxon>
        <taxon>Caryophyllaceae</taxon>
        <taxon>Caryophylleae</taxon>
        <taxon>Saponaria</taxon>
    </lineage>
</organism>
<accession>A0AAW1M9Y2</accession>
<dbReference type="AlphaFoldDB" id="A0AAW1M9Y2"/>
<dbReference type="InterPro" id="IPR013783">
    <property type="entry name" value="Ig-like_fold"/>
</dbReference>
<feature type="domain" description="Glyoxal oxidase N-terminal" evidence="3">
    <location>
        <begin position="42"/>
        <end position="423"/>
    </location>
</feature>
<evidence type="ECO:0000259" key="3">
    <source>
        <dbReference type="Pfam" id="PF07250"/>
    </source>
</evidence>
<keyword evidence="1 2" id="KW-0732">Signal</keyword>
<evidence type="ECO:0000313" key="5">
    <source>
        <dbReference type="EMBL" id="KAK9743453.1"/>
    </source>
</evidence>
<name>A0AAW1M9Y2_SAPOF</name>
<dbReference type="Pfam" id="PF07250">
    <property type="entry name" value="Glyoxal_oxid_N"/>
    <property type="match status" value="1"/>
</dbReference>
<dbReference type="EMBL" id="JBDFQZ010000003">
    <property type="protein sequence ID" value="KAK9743453.1"/>
    <property type="molecule type" value="Genomic_DNA"/>
</dbReference>
<dbReference type="SUPFAM" id="SSF50965">
    <property type="entry name" value="Galactose oxidase, central domain"/>
    <property type="match status" value="1"/>
</dbReference>
<evidence type="ECO:0000259" key="4">
    <source>
        <dbReference type="Pfam" id="PF09118"/>
    </source>
</evidence>
<feature type="domain" description="Galactose oxidase-like Early set" evidence="4">
    <location>
        <begin position="432"/>
        <end position="539"/>
    </location>
</feature>
<dbReference type="InterPro" id="IPR037293">
    <property type="entry name" value="Gal_Oxidase_central_sf"/>
</dbReference>
<dbReference type="SUPFAM" id="SSF81296">
    <property type="entry name" value="E set domains"/>
    <property type="match status" value="1"/>
</dbReference>
<evidence type="ECO:0008006" key="7">
    <source>
        <dbReference type="Google" id="ProtNLM"/>
    </source>
</evidence>
<gene>
    <name evidence="5" type="ORF">RND81_03G240400</name>
</gene>
<sequence length="540" mass="60043">MSHFVARSIFLFFLFILNFVNIILAQRGEWQILQKSIGISAMHMQLLNNDHVIMFDRADFGPSNITLPRAQCHGDPSTTDCTAHSVGYDVLTNTIYPLNIVSDTWCSSGATLGDGTLLQSGGFGRGDRTVRTIKSCPNCDWIEFPNQLFVPRWYATNHILPNGATIVIGGRNQTNYEFLPKTNLFNMPFLVETTGNFQYVENNLYPFVFLNVDGNLFIFANNRAILFDYNANKVVRTYPIIPGGEPRNYPSTGSAVLLPLKNLELESKVEAEVLICGGTPPESYLLGFVNKTFLPALDTCARIKINDPNPTWIIEKMPMARTMGDMVILPNGDVIIINGANYGSAGWELGRTPILNPVIYHPDSPLRFEVMSPNKVPRMYHSSAVLLRDGRVLVGGSNPHEHYNFSCEFFPTELSLEAFSPPYLDSSKSGLRPTIILPSSNTRISYGSNVNVKFTVSGMFNSSLVKITMIRPAFCTHSFSMNQRMLVLTNTKMGVIPVGPTRYQVNVLAPGSANIAPPGFYMLFVVHQDIPSEGVWVQML</sequence>
<dbReference type="PANTHER" id="PTHR32208">
    <property type="entry name" value="SECRETED PROTEIN-RELATED"/>
    <property type="match status" value="1"/>
</dbReference>
<feature type="chain" id="PRO_5043889640" description="Galactose oxidase" evidence="2">
    <location>
        <begin position="26"/>
        <end position="540"/>
    </location>
</feature>
<dbReference type="Proteomes" id="UP001443914">
    <property type="component" value="Unassembled WGS sequence"/>
</dbReference>
<dbReference type="Gene3D" id="2.130.10.80">
    <property type="entry name" value="Galactose oxidase/kelch, beta-propeller"/>
    <property type="match status" value="1"/>
</dbReference>
<dbReference type="InterPro" id="IPR014756">
    <property type="entry name" value="Ig_E-set"/>
</dbReference>
<reference evidence="5" key="1">
    <citation type="submission" date="2024-03" db="EMBL/GenBank/DDBJ databases">
        <title>WGS assembly of Saponaria officinalis var. Norfolk2.</title>
        <authorList>
            <person name="Jenkins J."/>
            <person name="Shu S."/>
            <person name="Grimwood J."/>
            <person name="Barry K."/>
            <person name="Goodstein D."/>
            <person name="Schmutz J."/>
            <person name="Leebens-Mack J."/>
            <person name="Osbourn A."/>
        </authorList>
    </citation>
    <scope>NUCLEOTIDE SEQUENCE [LARGE SCALE GENOMIC DNA]</scope>
    <source>
        <strain evidence="5">JIC</strain>
    </source>
</reference>
<evidence type="ECO:0000256" key="2">
    <source>
        <dbReference type="SAM" id="SignalP"/>
    </source>
</evidence>
<keyword evidence="6" id="KW-1185">Reference proteome</keyword>
<protein>
    <recommendedName>
        <fullName evidence="7">Galactose oxidase</fullName>
    </recommendedName>
</protein>